<feature type="transmembrane region" description="Helical" evidence="1">
    <location>
        <begin position="96"/>
        <end position="113"/>
    </location>
</feature>
<feature type="transmembrane region" description="Helical" evidence="1">
    <location>
        <begin position="50"/>
        <end position="69"/>
    </location>
</feature>
<accession>A0ABT0Q5Y8</accession>
<keyword evidence="1" id="KW-0812">Transmembrane</keyword>
<feature type="transmembrane region" description="Helical" evidence="1">
    <location>
        <begin position="162"/>
        <end position="185"/>
    </location>
</feature>
<evidence type="ECO:0000313" key="2">
    <source>
        <dbReference type="EMBL" id="MCL6285279.1"/>
    </source>
</evidence>
<organism evidence="2 3">
    <name type="scientific">Ruegeria spongiae</name>
    <dbReference type="NCBI Taxonomy" id="2942209"/>
    <lineage>
        <taxon>Bacteria</taxon>
        <taxon>Pseudomonadati</taxon>
        <taxon>Pseudomonadota</taxon>
        <taxon>Alphaproteobacteria</taxon>
        <taxon>Rhodobacterales</taxon>
        <taxon>Roseobacteraceae</taxon>
        <taxon>Ruegeria</taxon>
    </lineage>
</organism>
<reference evidence="2" key="1">
    <citation type="submission" date="2022-05" db="EMBL/GenBank/DDBJ databases">
        <authorList>
            <person name="Park J.-S."/>
        </authorList>
    </citation>
    <scope>NUCLEOTIDE SEQUENCE</scope>
    <source>
        <strain evidence="2">2012CJ41-6</strain>
    </source>
</reference>
<proteinExistence type="predicted"/>
<dbReference type="EMBL" id="JAMFMB010000025">
    <property type="protein sequence ID" value="MCL6285279.1"/>
    <property type="molecule type" value="Genomic_DNA"/>
</dbReference>
<feature type="transmembrane region" description="Helical" evidence="1">
    <location>
        <begin position="197"/>
        <end position="215"/>
    </location>
</feature>
<keyword evidence="3" id="KW-1185">Reference proteome</keyword>
<protein>
    <recommendedName>
        <fullName evidence="4">DUF998 domain-containing protein</fullName>
    </recommendedName>
</protein>
<dbReference type="Proteomes" id="UP001203880">
    <property type="component" value="Unassembled WGS sequence"/>
</dbReference>
<feature type="transmembrane region" description="Helical" evidence="1">
    <location>
        <begin position="125"/>
        <end position="142"/>
    </location>
</feature>
<keyword evidence="1" id="KW-0472">Membrane</keyword>
<dbReference type="RefSeq" id="WP_249711906.1">
    <property type="nucleotide sequence ID" value="NZ_JAMFMB010000025.1"/>
</dbReference>
<keyword evidence="1" id="KW-1133">Transmembrane helix</keyword>
<name>A0ABT0Q5Y8_9RHOB</name>
<sequence>MQSFWRVQFAKPTQICNNFMNVLCQFIHEVTSMVPFELPSSRFAMGRLSVEFYFIASGCAVLVLMAYLLEYQAVSNGFHSVPKILQEFNLGQENNLAAWFSGALLAVIALHAMDGHTLFRSVAPRVARAWVLIASVLLFLSADEIGSLHERLSGIGRSMGVGSWGLLLPLGAVLAIVLLWAMATLWRAGGAQRKQALILMAGFALLGSVAVQEFLEHALTWDSAHASAARIAIEEGSELLGMLILLGVAISNSAGLFADRYGHHGTLFEVLVERRRGLLITLIVAAPAISYLTAGLQDPGRGRPADWLASMAFLSAAAVAAGPWLQDRNGNAALVTVSLLLALSCACIAISPDGIIETAIMTTTRRAVLLVVLIVILLAASYWSGHWKISPVRLIILAGVCGALLALSESRVIAFLLTIALGAVIYLEMSLAQETEPRLDREV</sequence>
<evidence type="ECO:0000256" key="1">
    <source>
        <dbReference type="SAM" id="Phobius"/>
    </source>
</evidence>
<gene>
    <name evidence="2" type="ORF">M3P21_17255</name>
</gene>
<feature type="transmembrane region" description="Helical" evidence="1">
    <location>
        <begin position="239"/>
        <end position="258"/>
    </location>
</feature>
<feature type="transmembrane region" description="Helical" evidence="1">
    <location>
        <begin position="390"/>
        <end position="407"/>
    </location>
</feature>
<comment type="caution">
    <text evidence="2">The sequence shown here is derived from an EMBL/GenBank/DDBJ whole genome shotgun (WGS) entry which is preliminary data.</text>
</comment>
<feature type="transmembrane region" description="Helical" evidence="1">
    <location>
        <begin position="307"/>
        <end position="325"/>
    </location>
</feature>
<feature type="transmembrane region" description="Helical" evidence="1">
    <location>
        <begin position="278"/>
        <end position="295"/>
    </location>
</feature>
<evidence type="ECO:0008006" key="4">
    <source>
        <dbReference type="Google" id="ProtNLM"/>
    </source>
</evidence>
<feature type="transmembrane region" description="Helical" evidence="1">
    <location>
        <begin position="363"/>
        <end position="383"/>
    </location>
</feature>
<feature type="transmembrane region" description="Helical" evidence="1">
    <location>
        <begin position="332"/>
        <end position="351"/>
    </location>
</feature>
<evidence type="ECO:0000313" key="3">
    <source>
        <dbReference type="Proteomes" id="UP001203880"/>
    </source>
</evidence>
<feature type="transmembrane region" description="Helical" evidence="1">
    <location>
        <begin position="413"/>
        <end position="431"/>
    </location>
</feature>